<feature type="signal peptide" evidence="1">
    <location>
        <begin position="1"/>
        <end position="21"/>
    </location>
</feature>
<evidence type="ECO:0000256" key="1">
    <source>
        <dbReference type="SAM" id="SignalP"/>
    </source>
</evidence>
<keyword evidence="1" id="KW-0732">Signal</keyword>
<protein>
    <recommendedName>
        <fullName evidence="4">TonB-like protein</fullName>
    </recommendedName>
</protein>
<comment type="caution">
    <text evidence="2">The sequence shown here is derived from an EMBL/GenBank/DDBJ whole genome shotgun (WGS) entry which is preliminary data.</text>
</comment>
<dbReference type="SUPFAM" id="SSF74653">
    <property type="entry name" value="TolA/TonB C-terminal domain"/>
    <property type="match status" value="1"/>
</dbReference>
<reference evidence="2 3" key="1">
    <citation type="submission" date="2018-11" db="EMBL/GenBank/DDBJ databases">
        <title>Genomic Encyclopedia of Type Strains, Phase IV (KMG-IV): sequencing the most valuable type-strain genomes for metagenomic binning, comparative biology and taxonomic classification.</title>
        <authorList>
            <person name="Goeker M."/>
        </authorList>
    </citation>
    <scope>NUCLEOTIDE SEQUENCE [LARGE SCALE GENOMIC DNA]</scope>
    <source>
        <strain evidence="2 3">DSM 25623</strain>
    </source>
</reference>
<organism evidence="2 3">
    <name type="scientific">Vulcaniibacterium tengchongense</name>
    <dbReference type="NCBI Taxonomy" id="1273429"/>
    <lineage>
        <taxon>Bacteria</taxon>
        <taxon>Pseudomonadati</taxon>
        <taxon>Pseudomonadota</taxon>
        <taxon>Gammaproteobacteria</taxon>
        <taxon>Lysobacterales</taxon>
        <taxon>Lysobacteraceae</taxon>
        <taxon>Vulcaniibacterium</taxon>
    </lineage>
</organism>
<gene>
    <name evidence="2" type="ORF">EDC50_2057</name>
</gene>
<dbReference type="EMBL" id="RKQN01000002">
    <property type="protein sequence ID" value="RPE80225.1"/>
    <property type="molecule type" value="Genomic_DNA"/>
</dbReference>
<name>A0A3N4VFC7_9GAMM</name>
<keyword evidence="3" id="KW-1185">Reference proteome</keyword>
<feature type="chain" id="PRO_5018009476" description="TonB-like protein" evidence="1">
    <location>
        <begin position="22"/>
        <end position="136"/>
    </location>
</feature>
<sequence length="136" mass="14164">MTARIAARAPLAGLLAAAACAAAAERAPPVCGLDPSPQRAPVRAGGDAPMLPTRATLAVVLDEAGRYQHGAIGRSSRNRLVDRSILEAAPSWSYRCEPASLAGPHRVELAIAFDPRAGELVAENRREADDPAPPAR</sequence>
<accession>A0A3N4VFC7</accession>
<dbReference type="PROSITE" id="PS51257">
    <property type="entry name" value="PROKAR_LIPOPROTEIN"/>
    <property type="match status" value="1"/>
</dbReference>
<proteinExistence type="predicted"/>
<dbReference type="Proteomes" id="UP000269708">
    <property type="component" value="Unassembled WGS sequence"/>
</dbReference>
<evidence type="ECO:0000313" key="2">
    <source>
        <dbReference type="EMBL" id="RPE80225.1"/>
    </source>
</evidence>
<dbReference type="AlphaFoldDB" id="A0A3N4VFC7"/>
<evidence type="ECO:0008006" key="4">
    <source>
        <dbReference type="Google" id="ProtNLM"/>
    </source>
</evidence>
<evidence type="ECO:0000313" key="3">
    <source>
        <dbReference type="Proteomes" id="UP000269708"/>
    </source>
</evidence>